<proteinExistence type="predicted"/>
<keyword evidence="3" id="KW-1185">Reference proteome</keyword>
<dbReference type="InterPro" id="IPR053110">
    <property type="entry name" value="Ribosomal_L1-TF"/>
</dbReference>
<dbReference type="GeneID" id="71985094"/>
<reference evidence="2" key="1">
    <citation type="submission" date="2021-12" db="EMBL/GenBank/DDBJ databases">
        <authorList>
            <person name="Zaccaron A."/>
            <person name="Stergiopoulos I."/>
        </authorList>
    </citation>
    <scope>NUCLEOTIDE SEQUENCE</scope>
    <source>
        <strain evidence="2">Race5_Kim</strain>
    </source>
</reference>
<dbReference type="Proteomes" id="UP000756132">
    <property type="component" value="Chromosome 4"/>
</dbReference>
<feature type="region of interest" description="Disordered" evidence="1">
    <location>
        <begin position="559"/>
        <end position="609"/>
    </location>
</feature>
<protein>
    <submittedName>
        <fullName evidence="2">Uncharacterized protein</fullName>
    </submittedName>
</protein>
<evidence type="ECO:0000313" key="2">
    <source>
        <dbReference type="EMBL" id="UJO17168.1"/>
    </source>
</evidence>
<dbReference type="RefSeq" id="XP_047761534.1">
    <property type="nucleotide sequence ID" value="XM_047904364.1"/>
</dbReference>
<dbReference type="EMBL" id="CP090166">
    <property type="protein sequence ID" value="UJO17168.1"/>
    <property type="molecule type" value="Genomic_DNA"/>
</dbReference>
<name>A0A9Q8LID8_PASFU</name>
<feature type="compositionally biased region" description="Low complexity" evidence="1">
    <location>
        <begin position="571"/>
        <end position="609"/>
    </location>
</feature>
<accession>A0A9Q8LID8</accession>
<dbReference type="OrthoDB" id="3886018at2759"/>
<organism evidence="2 3">
    <name type="scientific">Passalora fulva</name>
    <name type="common">Tomato leaf mold</name>
    <name type="synonym">Cladosporium fulvum</name>
    <dbReference type="NCBI Taxonomy" id="5499"/>
    <lineage>
        <taxon>Eukaryota</taxon>
        <taxon>Fungi</taxon>
        <taxon>Dikarya</taxon>
        <taxon>Ascomycota</taxon>
        <taxon>Pezizomycotina</taxon>
        <taxon>Dothideomycetes</taxon>
        <taxon>Dothideomycetidae</taxon>
        <taxon>Mycosphaerellales</taxon>
        <taxon>Mycosphaerellaceae</taxon>
        <taxon>Fulvia</taxon>
    </lineage>
</organism>
<reference evidence="2" key="2">
    <citation type="journal article" date="2022" name="Microb. Genom.">
        <title>A chromosome-scale genome assembly of the tomato pathogen Cladosporium fulvum reveals a compartmentalized genome architecture and the presence of a dispensable chromosome.</title>
        <authorList>
            <person name="Zaccaron A.Z."/>
            <person name="Chen L.H."/>
            <person name="Samaras A."/>
            <person name="Stergiopoulos I."/>
        </authorList>
    </citation>
    <scope>NUCLEOTIDE SEQUENCE</scope>
    <source>
        <strain evidence="2">Race5_Kim</strain>
    </source>
</reference>
<feature type="region of interest" description="Disordered" evidence="1">
    <location>
        <begin position="23"/>
        <end position="145"/>
    </location>
</feature>
<feature type="compositionally biased region" description="Acidic residues" evidence="1">
    <location>
        <begin position="43"/>
        <end position="116"/>
    </location>
</feature>
<dbReference type="KEGG" id="ffu:CLAFUR5_05216"/>
<sequence>MEDIGKRALTGLQDRLDELRDLANFIPHAPKLPTSTGPPGGGENDEGGEDGDNNDDDGEDNNDDGEDNNDDGEDNDEDGEDDEGGEDNNDDGEDDNDDGEDNDDGGEDNEGGEDNNDQTTTASSSLSTQSSSSSSSSESCTQSTTTEDVYVTCSATSTIPASGTTSPGTASPSYVCITKTSTISGCSVTGATSTTSSLATETATSIPVCMVESCGAECGLGRRSLAAVNESVFEIEKRVFPPSNSLRGGFGVWMNTMLGKLDSDEDNRIVPLEGSYAKKPNGEPDTSRDYPGATSWKTVEFHKTWTGLGLRGLMGCTAIIVVSKKGAFMAHTWEAPGWLRKPRPDETHNELQESDLSLWARDVKVAPFALSYRTPDNKKWRGISHLHAPGEILEEPLHAFLVSPYHGSGQYRSWRAAQTRTFRYEARLEMLQYHLGYETGLAEGAIEIEGYTPAGKERLESGFHANGRVLIEYDPEAKKTTSEYRDDKGNICKDEKIEAGLRIWVDENELVYEKLWDPLEHQKDEDDGSSTPRPPGRRGIGSSLAERLFGSWGSRARRQDNMPVCSKESTESGSATTSTTSSSISSSNSSSMATITPSSSSSSALSLNSMKPTPVTTLTHLGCTIMAWGGGATPRASYCECAGENNVATLATHDGSIACEAWPITTSTLIVDTEVATSTTTSRSVGSYTTEFPTAVCPWKMANNPGCTSFTETRVFSTHADLTNEVLSTKTISSWSEFVATPVWWTTTKTSVYVINTEVHTFTTTSDDATLTVLSTTVVSSWSSIVPTETGVQWWTKL</sequence>
<feature type="compositionally biased region" description="Low complexity" evidence="1">
    <location>
        <begin position="117"/>
        <end position="145"/>
    </location>
</feature>
<dbReference type="PANTHER" id="PTHR48162">
    <property type="entry name" value="YALI0A06930P"/>
    <property type="match status" value="1"/>
</dbReference>
<feature type="region of interest" description="Disordered" evidence="1">
    <location>
        <begin position="521"/>
        <end position="543"/>
    </location>
</feature>
<evidence type="ECO:0000313" key="3">
    <source>
        <dbReference type="Proteomes" id="UP000756132"/>
    </source>
</evidence>
<gene>
    <name evidence="2" type="ORF">CLAFUR5_05216</name>
</gene>
<dbReference type="AlphaFoldDB" id="A0A9Q8LID8"/>
<dbReference type="PANTHER" id="PTHR48162:SF1">
    <property type="entry name" value="RIBOSOMAL L1 DOMAIN-CONTAINING PROTEIN CG13096"/>
    <property type="match status" value="1"/>
</dbReference>
<evidence type="ECO:0000256" key="1">
    <source>
        <dbReference type="SAM" id="MobiDB-lite"/>
    </source>
</evidence>